<name>Q3SKU5_THIDA</name>
<evidence type="ECO:0000313" key="2">
    <source>
        <dbReference type="EMBL" id="AAZ96677.1"/>
    </source>
</evidence>
<dbReference type="HOGENOM" id="CLU_2358780_0_0_4"/>
<reference evidence="2 3" key="1">
    <citation type="journal article" date="2006" name="J. Bacteriol.">
        <title>The genome sequence of the obligately chemolithoautotrophic, facultatively anaerobic bacterium Thiobacillus denitrificans.</title>
        <authorList>
            <person name="Beller H.R."/>
            <person name="Chain P.S."/>
            <person name="Letain T.E."/>
            <person name="Chakicherla A."/>
            <person name="Larimer F.W."/>
            <person name="Richardson P.M."/>
            <person name="Coleman M.A."/>
            <person name="Wood A.P."/>
            <person name="Kelly D.P."/>
        </authorList>
    </citation>
    <scope>NUCLEOTIDE SEQUENCE [LARGE SCALE GENOMIC DNA]</scope>
    <source>
        <strain evidence="2 3">ATCC 25259</strain>
    </source>
</reference>
<keyword evidence="3" id="KW-1185">Reference proteome</keyword>
<sequence length="96" mass="10378">MPEPKPHATHPAASLSEEKPMHTARPASLLVAALALLRQPCSRSRATARLLLERAAETGELTPAEREVCRCLADDMDAERPSVDAPLFWRGGLPAV</sequence>
<feature type="region of interest" description="Disordered" evidence="1">
    <location>
        <begin position="1"/>
        <end position="23"/>
    </location>
</feature>
<dbReference type="EMBL" id="CP000116">
    <property type="protein sequence ID" value="AAZ96677.1"/>
    <property type="molecule type" value="Genomic_DNA"/>
</dbReference>
<dbReference type="KEGG" id="tbd:Tbd_0724"/>
<protein>
    <submittedName>
        <fullName evidence="2">Uncharacterized protein</fullName>
    </submittedName>
</protein>
<organism evidence="2 3">
    <name type="scientific">Thiobacillus denitrificans (strain ATCC 25259 / T1)</name>
    <dbReference type="NCBI Taxonomy" id="292415"/>
    <lineage>
        <taxon>Bacteria</taxon>
        <taxon>Pseudomonadati</taxon>
        <taxon>Pseudomonadota</taxon>
        <taxon>Betaproteobacteria</taxon>
        <taxon>Nitrosomonadales</taxon>
        <taxon>Thiobacillaceae</taxon>
        <taxon>Thiobacillus</taxon>
    </lineage>
</organism>
<dbReference type="eggNOG" id="ENOG503164X">
    <property type="taxonomic scope" value="Bacteria"/>
</dbReference>
<accession>Q3SKU5</accession>
<proteinExistence type="predicted"/>
<evidence type="ECO:0000256" key="1">
    <source>
        <dbReference type="SAM" id="MobiDB-lite"/>
    </source>
</evidence>
<dbReference type="AlphaFoldDB" id="Q3SKU5"/>
<gene>
    <name evidence="2" type="ordered locus">Tbd_0724</name>
</gene>
<evidence type="ECO:0000313" key="3">
    <source>
        <dbReference type="Proteomes" id="UP000008291"/>
    </source>
</evidence>
<dbReference type="Proteomes" id="UP000008291">
    <property type="component" value="Chromosome"/>
</dbReference>
<dbReference type="STRING" id="292415.Tbd_0724"/>